<evidence type="ECO:0000256" key="5">
    <source>
        <dbReference type="ARBA" id="ARBA00023136"/>
    </source>
</evidence>
<dbReference type="GO" id="GO:0051301">
    <property type="term" value="P:cell division"/>
    <property type="evidence" value="ECO:0007669"/>
    <property type="project" value="UniProtKB-KW"/>
</dbReference>
<feature type="transmembrane region" description="Helical" evidence="6">
    <location>
        <begin position="156"/>
        <end position="178"/>
    </location>
</feature>
<evidence type="ECO:0000256" key="2">
    <source>
        <dbReference type="ARBA" id="ARBA00022475"/>
    </source>
</evidence>
<keyword evidence="4 6" id="KW-1133">Transmembrane helix</keyword>
<proteinExistence type="inferred from homology"/>
<dbReference type="GO" id="GO:0005886">
    <property type="term" value="C:plasma membrane"/>
    <property type="evidence" value="ECO:0007669"/>
    <property type="project" value="UniProtKB-SubCell"/>
</dbReference>
<evidence type="ECO:0000256" key="3">
    <source>
        <dbReference type="ARBA" id="ARBA00022692"/>
    </source>
</evidence>
<comment type="subcellular location">
    <subcellularLocation>
        <location evidence="1 6">Cell membrane</location>
        <topology evidence="1 6">Multi-pass membrane protein</topology>
    </subcellularLocation>
</comment>
<evidence type="ECO:0000256" key="4">
    <source>
        <dbReference type="ARBA" id="ARBA00022989"/>
    </source>
</evidence>
<feature type="transmembrane region" description="Helical" evidence="6">
    <location>
        <begin position="532"/>
        <end position="559"/>
    </location>
</feature>
<keyword evidence="8" id="KW-0131">Cell cycle</keyword>
<feature type="transmembrane region" description="Helical" evidence="6">
    <location>
        <begin position="112"/>
        <end position="136"/>
    </location>
</feature>
<dbReference type="GO" id="GO:0055085">
    <property type="term" value="P:transmembrane transport"/>
    <property type="evidence" value="ECO:0007669"/>
    <property type="project" value="UniProtKB-UniRule"/>
</dbReference>
<feature type="domain" description="ABC3 transporter permease C-terminal" evidence="7">
    <location>
        <begin position="62"/>
        <end position="182"/>
    </location>
</feature>
<dbReference type="EMBL" id="NIHM01000005">
    <property type="protein sequence ID" value="PLT56475.1"/>
    <property type="molecule type" value="Genomic_DNA"/>
</dbReference>
<comment type="similarity">
    <text evidence="6">Belongs to the ABC-4 integral membrane protein family.</text>
</comment>
<dbReference type="PANTHER" id="PTHR46795:SF3">
    <property type="entry name" value="ABC TRANSPORTER PERMEASE"/>
    <property type="match status" value="1"/>
</dbReference>
<feature type="transmembrane region" description="Helical" evidence="6">
    <location>
        <begin position="629"/>
        <end position="651"/>
    </location>
</feature>
<keyword evidence="8" id="KW-0132">Cell division</keyword>
<accession>A0A2N5NK17</accession>
<gene>
    <name evidence="8" type="ORF">CDL18_04690</name>
</gene>
<reference evidence="8 9" key="1">
    <citation type="journal article" date="2017" name="Genome Med.">
        <title>A novel Ruminococcus gnavus clade enriched in inflammatory bowel disease patients.</title>
        <authorList>
            <person name="Hall A.B."/>
            <person name="Yassour M."/>
            <person name="Sauk J."/>
            <person name="Garner A."/>
            <person name="Jiang X."/>
            <person name="Arthur T."/>
            <person name="Lagoudas G.K."/>
            <person name="Vatanen T."/>
            <person name="Fornelos N."/>
            <person name="Wilson R."/>
            <person name="Bertha M."/>
            <person name="Cohen M."/>
            <person name="Garber J."/>
            <person name="Khalili H."/>
            <person name="Gevers D."/>
            <person name="Ananthakrishnan A.N."/>
            <person name="Kugathasan S."/>
            <person name="Lander E.S."/>
            <person name="Blainey P."/>
            <person name="Vlamakis H."/>
            <person name="Xavier R.J."/>
            <person name="Huttenhower C."/>
        </authorList>
    </citation>
    <scope>NUCLEOTIDE SEQUENCE [LARGE SCALE GENOMIC DNA]</scope>
    <source>
        <strain evidence="8 9">RJX1118</strain>
    </source>
</reference>
<keyword evidence="3 6" id="KW-0812">Transmembrane</keyword>
<dbReference type="Pfam" id="PF02687">
    <property type="entry name" value="FtsX"/>
    <property type="match status" value="2"/>
</dbReference>
<evidence type="ECO:0000259" key="7">
    <source>
        <dbReference type="Pfam" id="PF02687"/>
    </source>
</evidence>
<feature type="transmembrane region" description="Helical" evidence="6">
    <location>
        <begin position="589"/>
        <end position="609"/>
    </location>
</feature>
<feature type="transmembrane region" description="Helical" evidence="6">
    <location>
        <begin position="59"/>
        <end position="78"/>
    </location>
</feature>
<organism evidence="8 9">
    <name type="scientific">Mediterraneibacter gnavus</name>
    <name type="common">Ruminococcus gnavus</name>
    <dbReference type="NCBI Taxonomy" id="33038"/>
    <lineage>
        <taxon>Bacteria</taxon>
        <taxon>Bacillati</taxon>
        <taxon>Bacillota</taxon>
        <taxon>Clostridia</taxon>
        <taxon>Lachnospirales</taxon>
        <taxon>Lachnospiraceae</taxon>
        <taxon>Mediterraneibacter</taxon>
    </lineage>
</organism>
<dbReference type="InterPro" id="IPR003838">
    <property type="entry name" value="ABC3_permease_C"/>
</dbReference>
<feature type="transmembrane region" description="Helical" evidence="6">
    <location>
        <begin position="287"/>
        <end position="309"/>
    </location>
</feature>
<feature type="transmembrane region" description="Helical" evidence="6">
    <location>
        <begin position="199"/>
        <end position="218"/>
    </location>
</feature>
<sequence>MRNVLYPKLAATNIKKNGKTYFPYLLTCILTVMMFYDLLLVSTNSALDTMPGASQLRLILNFAVTITGGFSAIFLFYTNSFLVRQRKKEMGLYQVLGMDKTNLTKMMVWESIYTAGAGILGGILAGIVFGRLIFLVLLKLIRFDVAFQFSVEPEAILISAGLFGSIFLVVLIWNIFQVQRVNPVELLQGGKKGEKEPKANWLIAVIGILLLGSGYYIAQTTESPLSAITKFFIAVILVIFGTYALFTAGSVALLKLLKKNKAYYYKTKHFVSVSGLIYRMKQNAVGLANICIMSTIVLVLISATASLYIGQENIMNTRFKTEFSATSDETTPENIQAMERIVQEETQSRGLEIIHEQKYRYVPLNAMKYDNQLKFDTDSGNGYDADAMRGLYVIPLADYNALEGTDISLAPDEVLTYFRDEEFDSGEIVLGKETYHVKENLKESNLQKKKEADVIKNVYVIMADDAAVEHVIQLYGPTKIPITMQYLLNFDMKGNDTAKSEALESMKARMETSGEVQSCYVEYREAYAQEFYGVYGGFFFLGTFVGFLFLMATVLIIYYKQISEGYDDKDRYQIMQKVGMSKKEVKGSINSQILTVFFVPLLMAILHVTVAFKPITKLLLVFNLSDTHLSMMCTIGVSAVFAVFYVIVFAITSREYYKIVK</sequence>
<keyword evidence="6" id="KW-0813">Transport</keyword>
<dbReference type="Proteomes" id="UP000234849">
    <property type="component" value="Unassembled WGS sequence"/>
</dbReference>
<feature type="transmembrane region" description="Helical" evidence="6">
    <location>
        <begin position="230"/>
        <end position="254"/>
    </location>
</feature>
<feature type="transmembrane region" description="Helical" evidence="6">
    <location>
        <begin position="21"/>
        <end position="39"/>
    </location>
</feature>
<dbReference type="InterPro" id="IPR052536">
    <property type="entry name" value="ABC-4_Integral_Memb_Prot"/>
</dbReference>
<dbReference type="AlphaFoldDB" id="A0A2N5NK17"/>
<evidence type="ECO:0000313" key="8">
    <source>
        <dbReference type="EMBL" id="PLT56475.1"/>
    </source>
</evidence>
<keyword evidence="2 6" id="KW-1003">Cell membrane</keyword>
<name>A0A2N5NK17_MEDGN</name>
<evidence type="ECO:0000313" key="9">
    <source>
        <dbReference type="Proteomes" id="UP000234849"/>
    </source>
</evidence>
<dbReference type="PIRSF" id="PIRSF018968">
    <property type="entry name" value="ABC_permease_BceB"/>
    <property type="match status" value="1"/>
</dbReference>
<dbReference type="RefSeq" id="WP_101879303.1">
    <property type="nucleotide sequence ID" value="NZ_NIHM01000005.1"/>
</dbReference>
<keyword evidence="5 6" id="KW-0472">Membrane</keyword>
<dbReference type="PANTHER" id="PTHR46795">
    <property type="entry name" value="ABC TRANSPORTER PERMEASE-RELATED-RELATED"/>
    <property type="match status" value="1"/>
</dbReference>
<protein>
    <submittedName>
        <fullName evidence="8">Cell division protein FtsX</fullName>
    </submittedName>
</protein>
<evidence type="ECO:0000256" key="1">
    <source>
        <dbReference type="ARBA" id="ARBA00004651"/>
    </source>
</evidence>
<dbReference type="InterPro" id="IPR027022">
    <property type="entry name" value="ABC_permease_BceB-typ"/>
</dbReference>
<feature type="domain" description="ABC3 transporter permease C-terminal" evidence="7">
    <location>
        <begin position="544"/>
        <end position="657"/>
    </location>
</feature>
<comment type="caution">
    <text evidence="8">The sequence shown here is derived from an EMBL/GenBank/DDBJ whole genome shotgun (WGS) entry which is preliminary data.</text>
</comment>
<evidence type="ECO:0000256" key="6">
    <source>
        <dbReference type="PIRNR" id="PIRNR018968"/>
    </source>
</evidence>